<evidence type="ECO:0000256" key="12">
    <source>
        <dbReference type="ARBA" id="ARBA00030641"/>
    </source>
</evidence>
<accession>A0A317CT78</accession>
<dbReference type="InterPro" id="IPR000764">
    <property type="entry name" value="Uridine_kinase-like"/>
</dbReference>
<evidence type="ECO:0000256" key="14">
    <source>
        <dbReference type="ARBA" id="ARBA00047436"/>
    </source>
</evidence>
<evidence type="ECO:0000256" key="17">
    <source>
        <dbReference type="RuleBase" id="RU003825"/>
    </source>
</evidence>
<dbReference type="Gene3D" id="3.40.50.300">
    <property type="entry name" value="P-loop containing nucleotide triphosphate hydrolases"/>
    <property type="match status" value="1"/>
</dbReference>
<comment type="caution">
    <text evidence="19">The sequence shown here is derived from an EMBL/GenBank/DDBJ whole genome shotgun (WGS) entry which is preliminary data.</text>
</comment>
<dbReference type="GO" id="GO:0044206">
    <property type="term" value="P:UMP salvage"/>
    <property type="evidence" value="ECO:0007669"/>
    <property type="project" value="UniProtKB-UniRule"/>
</dbReference>
<comment type="similarity">
    <text evidence="4 16 17">Belongs to the uridine kinase family.</text>
</comment>
<keyword evidence="20" id="KW-1185">Reference proteome</keyword>
<keyword evidence="11 16" id="KW-0067">ATP-binding</keyword>
<dbReference type="HAMAP" id="MF_00551">
    <property type="entry name" value="Uridine_kinase"/>
    <property type="match status" value="1"/>
</dbReference>
<dbReference type="GO" id="GO:0043771">
    <property type="term" value="F:cytidine kinase activity"/>
    <property type="evidence" value="ECO:0007669"/>
    <property type="project" value="RHEA"/>
</dbReference>
<dbReference type="EC" id="2.7.1.48" evidence="5 16"/>
<evidence type="ECO:0000256" key="6">
    <source>
        <dbReference type="ARBA" id="ARBA00021478"/>
    </source>
</evidence>
<dbReference type="NCBIfam" id="TIGR00235">
    <property type="entry name" value="udk"/>
    <property type="match status" value="1"/>
</dbReference>
<dbReference type="RefSeq" id="WP_109836719.1">
    <property type="nucleotide sequence ID" value="NZ_QGKM01000010.1"/>
</dbReference>
<evidence type="ECO:0000256" key="9">
    <source>
        <dbReference type="ARBA" id="ARBA00022741"/>
    </source>
</evidence>
<dbReference type="GO" id="GO:0044211">
    <property type="term" value="P:CTP salvage"/>
    <property type="evidence" value="ECO:0007669"/>
    <property type="project" value="UniProtKB-UniRule"/>
</dbReference>
<comment type="subcellular location">
    <subcellularLocation>
        <location evidence="1 16 17">Cytoplasm</location>
    </subcellularLocation>
</comment>
<dbReference type="GO" id="GO:0004849">
    <property type="term" value="F:uridine kinase activity"/>
    <property type="evidence" value="ECO:0007669"/>
    <property type="project" value="UniProtKB-UniRule"/>
</dbReference>
<evidence type="ECO:0000256" key="3">
    <source>
        <dbReference type="ARBA" id="ARBA00004784"/>
    </source>
</evidence>
<organism evidence="19 20">
    <name type="scientific">Leucothrix pacifica</name>
    <dbReference type="NCBI Taxonomy" id="1247513"/>
    <lineage>
        <taxon>Bacteria</taxon>
        <taxon>Pseudomonadati</taxon>
        <taxon>Pseudomonadota</taxon>
        <taxon>Gammaproteobacteria</taxon>
        <taxon>Thiotrichales</taxon>
        <taxon>Thiotrichaceae</taxon>
        <taxon>Leucothrix</taxon>
    </lineage>
</organism>
<evidence type="ECO:0000313" key="20">
    <source>
        <dbReference type="Proteomes" id="UP000245539"/>
    </source>
</evidence>
<keyword evidence="8 16" id="KW-0808">Transferase</keyword>
<evidence type="ECO:0000313" key="19">
    <source>
        <dbReference type="EMBL" id="PWQ99522.1"/>
    </source>
</evidence>
<feature type="domain" description="Phosphoribulokinase/uridine kinase" evidence="18">
    <location>
        <begin position="13"/>
        <end position="198"/>
    </location>
</feature>
<evidence type="ECO:0000256" key="13">
    <source>
        <dbReference type="ARBA" id="ARBA00031452"/>
    </source>
</evidence>
<dbReference type="InterPro" id="IPR026008">
    <property type="entry name" value="Uridine_kinase"/>
</dbReference>
<dbReference type="CDD" id="cd02023">
    <property type="entry name" value="UMPK"/>
    <property type="match status" value="1"/>
</dbReference>
<keyword evidence="7 16" id="KW-0963">Cytoplasm</keyword>
<evidence type="ECO:0000256" key="1">
    <source>
        <dbReference type="ARBA" id="ARBA00004496"/>
    </source>
</evidence>
<dbReference type="PRINTS" id="PR00988">
    <property type="entry name" value="URIDINKINASE"/>
</dbReference>
<evidence type="ECO:0000256" key="8">
    <source>
        <dbReference type="ARBA" id="ARBA00022679"/>
    </source>
</evidence>
<evidence type="ECO:0000256" key="4">
    <source>
        <dbReference type="ARBA" id="ARBA00005408"/>
    </source>
</evidence>
<dbReference type="PANTHER" id="PTHR10285">
    <property type="entry name" value="URIDINE KINASE"/>
    <property type="match status" value="1"/>
</dbReference>
<comment type="catalytic activity">
    <reaction evidence="15 16 17">
        <text>uridine + ATP = UMP + ADP + H(+)</text>
        <dbReference type="Rhea" id="RHEA:16825"/>
        <dbReference type="ChEBI" id="CHEBI:15378"/>
        <dbReference type="ChEBI" id="CHEBI:16704"/>
        <dbReference type="ChEBI" id="CHEBI:30616"/>
        <dbReference type="ChEBI" id="CHEBI:57865"/>
        <dbReference type="ChEBI" id="CHEBI:456216"/>
        <dbReference type="EC" id="2.7.1.48"/>
    </reaction>
</comment>
<keyword evidence="10 16" id="KW-0418">Kinase</keyword>
<dbReference type="GO" id="GO:0005737">
    <property type="term" value="C:cytoplasm"/>
    <property type="evidence" value="ECO:0007669"/>
    <property type="project" value="UniProtKB-SubCell"/>
</dbReference>
<evidence type="ECO:0000256" key="7">
    <source>
        <dbReference type="ARBA" id="ARBA00022490"/>
    </source>
</evidence>
<comment type="pathway">
    <text evidence="2 16 17">Pyrimidine metabolism; UMP biosynthesis via salvage pathway; UMP from uridine: step 1/1.</text>
</comment>
<dbReference type="AlphaFoldDB" id="A0A317CT78"/>
<reference evidence="19 20" key="1">
    <citation type="submission" date="2018-05" db="EMBL/GenBank/DDBJ databases">
        <title>Leucothrix arctica sp. nov., isolated from Arctic seawater.</title>
        <authorList>
            <person name="Choi A."/>
            <person name="Baek K."/>
        </authorList>
    </citation>
    <scope>NUCLEOTIDE SEQUENCE [LARGE SCALE GENOMIC DNA]</scope>
    <source>
        <strain evidence="19 20">JCM 18388</strain>
    </source>
</reference>
<evidence type="ECO:0000259" key="18">
    <source>
        <dbReference type="Pfam" id="PF00485"/>
    </source>
</evidence>
<dbReference type="Pfam" id="PF00485">
    <property type="entry name" value="PRK"/>
    <property type="match status" value="1"/>
</dbReference>
<gene>
    <name evidence="16" type="primary">udk</name>
    <name evidence="19" type="ORF">DKW60_05370</name>
</gene>
<evidence type="ECO:0000256" key="11">
    <source>
        <dbReference type="ARBA" id="ARBA00022840"/>
    </source>
</evidence>
<protein>
    <recommendedName>
        <fullName evidence="6 16">Uridine kinase</fullName>
        <ecNumber evidence="5 16">2.7.1.48</ecNumber>
    </recommendedName>
    <alternativeName>
        <fullName evidence="12 16">Cytidine monophosphokinase</fullName>
    </alternativeName>
    <alternativeName>
        <fullName evidence="13 16">Uridine monophosphokinase</fullName>
    </alternativeName>
</protein>
<keyword evidence="9 16" id="KW-0547">Nucleotide-binding</keyword>
<evidence type="ECO:0000256" key="5">
    <source>
        <dbReference type="ARBA" id="ARBA00012137"/>
    </source>
</evidence>
<comment type="pathway">
    <text evidence="3 16 17">Pyrimidine metabolism; CTP biosynthesis via salvage pathway; CTP from cytidine: step 1/3.</text>
</comment>
<sequence length="213" mass="24118">MINTDSFSQRPVFISIVGASCSGKTALANNIAKRFSDHQVSVIAEDAYYKRQDHLTPEERVNINYDHPNAFDHDLLSQHIHQLRTGQSIASPTYDYVTHNRADATIPVSATPVIIIEGILLYHEQALRDLFALKLFVDTPLDICLARRVERDVIERGRTVDSVLSQYHKTVRPMYREFIEPSKYYADLIVPMGGYNEVALGVLDSKITQLIDS</sequence>
<dbReference type="GO" id="GO:0005524">
    <property type="term" value="F:ATP binding"/>
    <property type="evidence" value="ECO:0007669"/>
    <property type="project" value="UniProtKB-UniRule"/>
</dbReference>
<dbReference type="Proteomes" id="UP000245539">
    <property type="component" value="Unassembled WGS sequence"/>
</dbReference>
<comment type="catalytic activity">
    <reaction evidence="14 17">
        <text>cytidine + ATP = CMP + ADP + H(+)</text>
        <dbReference type="Rhea" id="RHEA:24674"/>
        <dbReference type="ChEBI" id="CHEBI:15378"/>
        <dbReference type="ChEBI" id="CHEBI:17562"/>
        <dbReference type="ChEBI" id="CHEBI:30616"/>
        <dbReference type="ChEBI" id="CHEBI:60377"/>
        <dbReference type="ChEBI" id="CHEBI:456216"/>
        <dbReference type="EC" id="2.7.1.48"/>
    </reaction>
</comment>
<evidence type="ECO:0000256" key="15">
    <source>
        <dbReference type="ARBA" id="ARBA00048909"/>
    </source>
</evidence>
<dbReference type="SUPFAM" id="SSF52540">
    <property type="entry name" value="P-loop containing nucleoside triphosphate hydrolases"/>
    <property type="match status" value="1"/>
</dbReference>
<proteinExistence type="inferred from homology"/>
<feature type="binding site" evidence="16">
    <location>
        <begin position="18"/>
        <end position="25"/>
    </location>
    <ligand>
        <name>ATP</name>
        <dbReference type="ChEBI" id="CHEBI:30616"/>
    </ligand>
</feature>
<evidence type="ECO:0000256" key="10">
    <source>
        <dbReference type="ARBA" id="ARBA00022777"/>
    </source>
</evidence>
<evidence type="ECO:0000256" key="16">
    <source>
        <dbReference type="HAMAP-Rule" id="MF_00551"/>
    </source>
</evidence>
<dbReference type="OrthoDB" id="9777642at2"/>
<evidence type="ECO:0000256" key="2">
    <source>
        <dbReference type="ARBA" id="ARBA00004690"/>
    </source>
</evidence>
<name>A0A317CT78_9GAMM</name>
<dbReference type="NCBIfam" id="NF004018">
    <property type="entry name" value="PRK05480.1"/>
    <property type="match status" value="1"/>
</dbReference>
<dbReference type="EMBL" id="QGKM01000010">
    <property type="protein sequence ID" value="PWQ99522.1"/>
    <property type="molecule type" value="Genomic_DNA"/>
</dbReference>
<dbReference type="InterPro" id="IPR027417">
    <property type="entry name" value="P-loop_NTPase"/>
</dbReference>
<dbReference type="InterPro" id="IPR006083">
    <property type="entry name" value="PRK/URK"/>
</dbReference>
<dbReference type="UniPathway" id="UPA00579">
    <property type="reaction ID" value="UER00640"/>
</dbReference>
<dbReference type="UniPathway" id="UPA00574">
    <property type="reaction ID" value="UER00637"/>
</dbReference>